<reference evidence="1 2" key="1">
    <citation type="journal article" date="2024" name="G3 (Bethesda)">
        <title>Genome assembly of Hibiscus sabdariffa L. provides insights into metabolisms of medicinal natural products.</title>
        <authorList>
            <person name="Kim T."/>
        </authorList>
    </citation>
    <scope>NUCLEOTIDE SEQUENCE [LARGE SCALE GENOMIC DNA]</scope>
    <source>
        <strain evidence="1">TK-2024</strain>
        <tissue evidence="1">Old leaves</tissue>
    </source>
</reference>
<comment type="caution">
    <text evidence="1">The sequence shown here is derived from an EMBL/GenBank/DDBJ whole genome shotgun (WGS) entry which is preliminary data.</text>
</comment>
<protein>
    <recommendedName>
        <fullName evidence="3">Secreted protein</fullName>
    </recommendedName>
</protein>
<name>A0ABR2GAN9_9ROSI</name>
<dbReference type="Proteomes" id="UP001472677">
    <property type="component" value="Unassembled WGS sequence"/>
</dbReference>
<evidence type="ECO:0000313" key="1">
    <source>
        <dbReference type="EMBL" id="KAK8597359.1"/>
    </source>
</evidence>
<keyword evidence="2" id="KW-1185">Reference proteome</keyword>
<sequence length="80" mass="8595">MVVSSWLVAGGCSTMKMCASGCSALKRCPKRHVQRGGDDSAMAGDVLAKWRLPPLHFPPKCGSKHGSLQWWLTIVLGSGR</sequence>
<gene>
    <name evidence="1" type="ORF">V6N12_065829</name>
</gene>
<proteinExistence type="predicted"/>
<organism evidence="1 2">
    <name type="scientific">Hibiscus sabdariffa</name>
    <name type="common">roselle</name>
    <dbReference type="NCBI Taxonomy" id="183260"/>
    <lineage>
        <taxon>Eukaryota</taxon>
        <taxon>Viridiplantae</taxon>
        <taxon>Streptophyta</taxon>
        <taxon>Embryophyta</taxon>
        <taxon>Tracheophyta</taxon>
        <taxon>Spermatophyta</taxon>
        <taxon>Magnoliopsida</taxon>
        <taxon>eudicotyledons</taxon>
        <taxon>Gunneridae</taxon>
        <taxon>Pentapetalae</taxon>
        <taxon>rosids</taxon>
        <taxon>malvids</taxon>
        <taxon>Malvales</taxon>
        <taxon>Malvaceae</taxon>
        <taxon>Malvoideae</taxon>
        <taxon>Hibiscus</taxon>
    </lineage>
</organism>
<dbReference type="EMBL" id="JBBPBM010000002">
    <property type="protein sequence ID" value="KAK8597359.1"/>
    <property type="molecule type" value="Genomic_DNA"/>
</dbReference>
<accession>A0ABR2GAN9</accession>
<evidence type="ECO:0008006" key="3">
    <source>
        <dbReference type="Google" id="ProtNLM"/>
    </source>
</evidence>
<evidence type="ECO:0000313" key="2">
    <source>
        <dbReference type="Proteomes" id="UP001472677"/>
    </source>
</evidence>